<feature type="region of interest" description="Disordered" evidence="1">
    <location>
        <begin position="154"/>
        <end position="178"/>
    </location>
</feature>
<feature type="region of interest" description="Disordered" evidence="1">
    <location>
        <begin position="1"/>
        <end position="88"/>
    </location>
</feature>
<accession>T1F7L8</accession>
<evidence type="ECO:0000256" key="1">
    <source>
        <dbReference type="SAM" id="MobiDB-lite"/>
    </source>
</evidence>
<reference evidence="2 4" key="2">
    <citation type="journal article" date="2013" name="Nature">
        <title>Insights into bilaterian evolution from three spiralian genomes.</title>
        <authorList>
            <person name="Simakov O."/>
            <person name="Marletaz F."/>
            <person name="Cho S.J."/>
            <person name="Edsinger-Gonzales E."/>
            <person name="Havlak P."/>
            <person name="Hellsten U."/>
            <person name="Kuo D.H."/>
            <person name="Larsson T."/>
            <person name="Lv J."/>
            <person name="Arendt D."/>
            <person name="Savage R."/>
            <person name="Osoegawa K."/>
            <person name="de Jong P."/>
            <person name="Grimwood J."/>
            <person name="Chapman J.A."/>
            <person name="Shapiro H."/>
            <person name="Aerts A."/>
            <person name="Otillar R.P."/>
            <person name="Terry A.Y."/>
            <person name="Boore J.L."/>
            <person name="Grigoriev I.V."/>
            <person name="Lindberg D.R."/>
            <person name="Seaver E.C."/>
            <person name="Weisblat D.A."/>
            <person name="Putnam N.H."/>
            <person name="Rokhsar D.S."/>
        </authorList>
    </citation>
    <scope>NUCLEOTIDE SEQUENCE</scope>
</reference>
<name>T1F7L8_HELRO</name>
<feature type="compositionally biased region" description="Low complexity" evidence="1">
    <location>
        <begin position="20"/>
        <end position="31"/>
    </location>
</feature>
<protein>
    <submittedName>
        <fullName evidence="2 3">Uncharacterized protein</fullName>
    </submittedName>
</protein>
<evidence type="ECO:0000313" key="4">
    <source>
        <dbReference type="Proteomes" id="UP000015101"/>
    </source>
</evidence>
<dbReference type="RefSeq" id="XP_009018897.1">
    <property type="nucleotide sequence ID" value="XM_009020649.1"/>
</dbReference>
<dbReference type="InParanoid" id="T1F7L8"/>
<feature type="compositionally biased region" description="Basic and acidic residues" evidence="1">
    <location>
        <begin position="1"/>
        <end position="10"/>
    </location>
</feature>
<dbReference type="Proteomes" id="UP000015101">
    <property type="component" value="Unassembled WGS sequence"/>
</dbReference>
<evidence type="ECO:0000313" key="3">
    <source>
        <dbReference type="EnsemblMetazoa" id="HelroP174103"/>
    </source>
</evidence>
<dbReference type="CTD" id="20204817"/>
<dbReference type="EnsemblMetazoa" id="HelroT174103">
    <property type="protein sequence ID" value="HelroP174103"/>
    <property type="gene ID" value="HelroG174103"/>
</dbReference>
<reference evidence="4" key="1">
    <citation type="submission" date="2012-12" db="EMBL/GenBank/DDBJ databases">
        <authorList>
            <person name="Hellsten U."/>
            <person name="Grimwood J."/>
            <person name="Chapman J.A."/>
            <person name="Shapiro H."/>
            <person name="Aerts A."/>
            <person name="Otillar R.P."/>
            <person name="Terry A.Y."/>
            <person name="Boore J.L."/>
            <person name="Simakov O."/>
            <person name="Marletaz F."/>
            <person name="Cho S.-J."/>
            <person name="Edsinger-Gonzales E."/>
            <person name="Havlak P."/>
            <person name="Kuo D.-H."/>
            <person name="Larsson T."/>
            <person name="Lv J."/>
            <person name="Arendt D."/>
            <person name="Savage R."/>
            <person name="Osoegawa K."/>
            <person name="de Jong P."/>
            <person name="Lindberg D.R."/>
            <person name="Seaver E.C."/>
            <person name="Weisblat D.A."/>
            <person name="Putnam N.H."/>
            <person name="Grigoriev I.V."/>
            <person name="Rokhsar D.S."/>
        </authorList>
    </citation>
    <scope>NUCLEOTIDE SEQUENCE</scope>
</reference>
<dbReference type="EMBL" id="KB096676">
    <property type="protein sequence ID" value="ESO03204.1"/>
    <property type="molecule type" value="Genomic_DNA"/>
</dbReference>
<sequence>MYNFVDHKNDDDDDDEVDGDNISSSNKNSNNNEDKIKSINNSHNNIHNNFAKKNYLSSNDNNIDNNNKSTTTNNNNNNNNNDITINNNNNNLTSMNEFDVLYDDIKKIQQQQQHWDHHGHPRNMQPHHLLPQLRCYQVEAVKWMLRREGWMECNDDDHDGGGDNDEIGGSSSSRSSCGDGSCDDTCGCCGMPDVEDLLTDFYDKFYQPITLKDGTQVFYNPTLGMQTKLDEIPHKYNAIFHNNAIQNDLEQAFGKD</sequence>
<evidence type="ECO:0000313" key="2">
    <source>
        <dbReference type="EMBL" id="ESO03204.1"/>
    </source>
</evidence>
<dbReference type="KEGG" id="hro:HELRODRAFT_174103"/>
<keyword evidence="4" id="KW-1185">Reference proteome</keyword>
<gene>
    <name evidence="3" type="primary">20204817</name>
    <name evidence="2" type="ORF">HELRODRAFT_174103</name>
</gene>
<dbReference type="PANTHER" id="PTHR45865">
    <property type="entry name" value="E3 UBIQUITIN-PROTEIN LIGASE SHPRH FAMILY MEMBER"/>
    <property type="match status" value="1"/>
</dbReference>
<feature type="compositionally biased region" description="Low complexity" evidence="1">
    <location>
        <begin position="38"/>
        <end position="49"/>
    </location>
</feature>
<feature type="compositionally biased region" description="Acidic residues" evidence="1">
    <location>
        <begin position="154"/>
        <end position="166"/>
    </location>
</feature>
<reference evidence="3" key="3">
    <citation type="submission" date="2015-06" db="UniProtKB">
        <authorList>
            <consortium name="EnsemblMetazoa"/>
        </authorList>
    </citation>
    <scope>IDENTIFICATION</scope>
</reference>
<dbReference type="GeneID" id="20204817"/>
<dbReference type="InterPro" id="IPR052583">
    <property type="entry name" value="ATP-helicase/E3_Ub-Ligase"/>
</dbReference>
<proteinExistence type="predicted"/>
<feature type="compositionally biased region" description="Low complexity" evidence="1">
    <location>
        <begin position="57"/>
        <end position="88"/>
    </location>
</feature>
<feature type="compositionally biased region" description="Low complexity" evidence="1">
    <location>
        <begin position="167"/>
        <end position="178"/>
    </location>
</feature>
<dbReference type="AlphaFoldDB" id="T1F7L8"/>
<dbReference type="HOGENOM" id="CLU_1086945_0_0_1"/>
<dbReference type="PANTHER" id="PTHR45865:SF1">
    <property type="entry name" value="E3 UBIQUITIN-PROTEIN LIGASE SHPRH"/>
    <property type="match status" value="1"/>
</dbReference>
<dbReference type="EMBL" id="AMQM01004809">
    <property type="status" value="NOT_ANNOTATED_CDS"/>
    <property type="molecule type" value="Genomic_DNA"/>
</dbReference>
<organism evidence="3 4">
    <name type="scientific">Helobdella robusta</name>
    <name type="common">Californian leech</name>
    <dbReference type="NCBI Taxonomy" id="6412"/>
    <lineage>
        <taxon>Eukaryota</taxon>
        <taxon>Metazoa</taxon>
        <taxon>Spiralia</taxon>
        <taxon>Lophotrochozoa</taxon>
        <taxon>Annelida</taxon>
        <taxon>Clitellata</taxon>
        <taxon>Hirudinea</taxon>
        <taxon>Rhynchobdellida</taxon>
        <taxon>Glossiphoniidae</taxon>
        <taxon>Helobdella</taxon>
    </lineage>
</organism>